<evidence type="ECO:0000313" key="3">
    <source>
        <dbReference type="Proteomes" id="UP001564760"/>
    </source>
</evidence>
<dbReference type="SUPFAM" id="SSF48452">
    <property type="entry name" value="TPR-like"/>
    <property type="match status" value="1"/>
</dbReference>
<accession>A0ABV4C716</accession>
<dbReference type="Gene3D" id="1.25.40.10">
    <property type="entry name" value="Tetratricopeptide repeat domain"/>
    <property type="match status" value="1"/>
</dbReference>
<feature type="region of interest" description="Disordered" evidence="1">
    <location>
        <begin position="791"/>
        <end position="816"/>
    </location>
</feature>
<sequence>MPSCEGINGSTTAQNSSEITPIRVTSQSWLVNSRKIGRHALGDLGRNGSAPQSDSKQRCRRSMMRTECVRPSSLAKRQLTPILLLYFAAMRFAVAIVSPPSHHDLSGGAFNEVAEAVHHALVALGHDSVLTNRLDFDDRRTIVLGGNLLVQYGLELPKNPIFYNLEQLGDDLPWMAMPEFVDLFRRYPAWDYSQANIERLAAMGLPRPIYVPIGYVSELTRIAPAPEDIDVLFYGALNGRRYAVLRDLHDRGLRVKWLTGAYGARRDAWIARSKIVLNVHYWDAKIFEITRVSYLLANRRAVVSERGADPTLERDLQSGVAFADYDGLVDRCVELVGDERARRELAERGYQAFSARDQAAIVDRALAEGREGATHRSAARDGPCLDVRRENQAHSANLRERQLLTFNLFKHKSAQECDWLLGKVKRDPEDGRSVFFLAETYFRMEDFLNARRWCERRVEMGGCDEETYWAMYRLAESMAELGEPWPDVQDAYLKAWEFRPTRAEALHAIAFRCRGEQRYSLGYQFARRAAEIPFPEEDLFVPRYADVYAWRATDELAVCASWIGRHAEAFTLCRRLVARSDLPEPDRQRIAANRDFSVPAMIEAAAPYPEALAASLAAGPAHGEVTVSLIAGPDRQTTEQTLDSFLNCCLDVSRVGRFLVLDAGLSAPDRAKLRRRYGFLTFARRRSSAKPAPQLAQLREQIHGRFWLHLGAGWRFFAPENYITRLTAVLDAEPQVFQVGINFADAVTLTGACAAEHAVRRAPDAGRYLLTEAMATGPAMFDTTRLDQARCAQPSGSDTNPQLGRPATRAAPRTASLDEVHCISGPCN</sequence>
<dbReference type="EMBL" id="JBGEDP010000001">
    <property type="protein sequence ID" value="MEY8017667.1"/>
    <property type="molecule type" value="Genomic_DNA"/>
</dbReference>
<organism evidence="2 3">
    <name type="scientific">Mycobacterium servetii</name>
    <dbReference type="NCBI Taxonomy" id="3237418"/>
    <lineage>
        <taxon>Bacteria</taxon>
        <taxon>Bacillati</taxon>
        <taxon>Actinomycetota</taxon>
        <taxon>Actinomycetes</taxon>
        <taxon>Mycobacteriales</taxon>
        <taxon>Mycobacteriaceae</taxon>
        <taxon>Mycobacterium</taxon>
    </lineage>
</organism>
<evidence type="ECO:0000313" key="2">
    <source>
        <dbReference type="EMBL" id="MEY8017667.1"/>
    </source>
</evidence>
<protein>
    <recommendedName>
        <fullName evidence="4">Glycosyltransferase</fullName>
    </recommendedName>
</protein>
<keyword evidence="3" id="KW-1185">Reference proteome</keyword>
<name>A0ABV4C716_9MYCO</name>
<feature type="region of interest" description="Disordered" evidence="1">
    <location>
        <begin position="41"/>
        <end position="63"/>
    </location>
</feature>
<gene>
    <name evidence="2" type="ORF">AB8998_23165</name>
</gene>
<dbReference type="RefSeq" id="WP_369739965.1">
    <property type="nucleotide sequence ID" value="NZ_JBGEDP010000001.1"/>
</dbReference>
<comment type="caution">
    <text evidence="2">The sequence shown here is derived from an EMBL/GenBank/DDBJ whole genome shotgun (WGS) entry which is preliminary data.</text>
</comment>
<feature type="compositionally biased region" description="Low complexity" evidence="1">
    <location>
        <begin position="805"/>
        <end position="815"/>
    </location>
</feature>
<evidence type="ECO:0008006" key="4">
    <source>
        <dbReference type="Google" id="ProtNLM"/>
    </source>
</evidence>
<dbReference type="Proteomes" id="UP001564760">
    <property type="component" value="Unassembled WGS sequence"/>
</dbReference>
<dbReference type="InterPro" id="IPR011990">
    <property type="entry name" value="TPR-like_helical_dom_sf"/>
</dbReference>
<evidence type="ECO:0000256" key="1">
    <source>
        <dbReference type="SAM" id="MobiDB-lite"/>
    </source>
</evidence>
<reference evidence="2 3" key="1">
    <citation type="submission" date="2024-08" db="EMBL/GenBank/DDBJ databases">
        <title>Mycobacterium servetensis sp. nov., a novel rapid-growing mycobacterial species recovered from a human patient in Zaragoza, Spain.</title>
        <authorList>
            <person name="Tristancho-Baro A.I."/>
            <person name="Buenestado-Serrano S."/>
            <person name="Garcia De Viedma D."/>
            <person name="Milagro-Beamonte A."/>
            <person name="Burillo N."/>
            <person name="Sanz S."/>
            <person name="Lopez-Calleja A.I."/>
            <person name="Penas-Utrilla D."/>
            <person name="Guardingo M."/>
            <person name="Garcia M.J."/>
            <person name="Vinuelas-Bayon J."/>
        </authorList>
    </citation>
    <scope>NUCLEOTIDE SEQUENCE [LARGE SCALE GENOMIC DNA]</scope>
    <source>
        <strain evidence="3">HUMS_12744610</strain>
    </source>
</reference>
<proteinExistence type="predicted"/>